<dbReference type="Proteomes" id="UP000321726">
    <property type="component" value="Unassembled WGS sequence"/>
</dbReference>
<protein>
    <submittedName>
        <fullName evidence="9">Sodium:proton antiporter</fullName>
    </submittedName>
</protein>
<feature type="transmembrane region" description="Helical" evidence="6">
    <location>
        <begin position="92"/>
        <end position="118"/>
    </location>
</feature>
<dbReference type="InterPro" id="IPR032813">
    <property type="entry name" value="Na_H_antiport_N"/>
</dbReference>
<feature type="transmembrane region" description="Helical" evidence="6">
    <location>
        <begin position="238"/>
        <end position="258"/>
    </location>
</feature>
<name>A0A1M7L408_9GAMM</name>
<reference evidence="9 12" key="2">
    <citation type="submission" date="2019-07" db="EMBL/GenBank/DDBJ databases">
        <title>Whole genome shotgun sequence of Halomonas cupida NBRC 102219.</title>
        <authorList>
            <person name="Hosoyama A."/>
            <person name="Uohara A."/>
            <person name="Ohji S."/>
            <person name="Ichikawa N."/>
        </authorList>
    </citation>
    <scope>NUCLEOTIDE SEQUENCE [LARGE SCALE GENOMIC DNA]</scope>
    <source>
        <strain evidence="9 12">NBRC 102219</strain>
    </source>
</reference>
<gene>
    <name evidence="9" type="primary">yuiF</name>
    <name evidence="9" type="ORF">HCU01_41590</name>
    <name evidence="10" type="ORF">SAMN05660971_03715</name>
</gene>
<evidence type="ECO:0000313" key="9">
    <source>
        <dbReference type="EMBL" id="GEN26210.1"/>
    </source>
</evidence>
<evidence type="ECO:0000313" key="12">
    <source>
        <dbReference type="Proteomes" id="UP000321726"/>
    </source>
</evidence>
<feature type="transmembrane region" description="Helical" evidence="6">
    <location>
        <begin position="309"/>
        <end position="326"/>
    </location>
</feature>
<evidence type="ECO:0000313" key="10">
    <source>
        <dbReference type="EMBL" id="SHM72281.1"/>
    </source>
</evidence>
<dbReference type="Proteomes" id="UP000184123">
    <property type="component" value="Unassembled WGS sequence"/>
</dbReference>
<dbReference type="InterPro" id="IPR018461">
    <property type="entry name" value="Na/H_Antiport_NhaC-like_C"/>
</dbReference>
<feature type="transmembrane region" description="Helical" evidence="6">
    <location>
        <begin position="408"/>
        <end position="433"/>
    </location>
</feature>
<evidence type="ECO:0000256" key="1">
    <source>
        <dbReference type="ARBA" id="ARBA00004651"/>
    </source>
</evidence>
<dbReference type="Pfam" id="PF13726">
    <property type="entry name" value="Na_H_antiport_2"/>
    <property type="match status" value="1"/>
</dbReference>
<evidence type="ECO:0000256" key="6">
    <source>
        <dbReference type="SAM" id="Phobius"/>
    </source>
</evidence>
<evidence type="ECO:0000256" key="4">
    <source>
        <dbReference type="ARBA" id="ARBA00022989"/>
    </source>
</evidence>
<keyword evidence="12" id="KW-1185">Reference proteome</keyword>
<feature type="transmembrane region" description="Helical" evidence="6">
    <location>
        <begin position="187"/>
        <end position="211"/>
    </location>
</feature>
<evidence type="ECO:0000256" key="5">
    <source>
        <dbReference type="ARBA" id="ARBA00023136"/>
    </source>
</evidence>
<keyword evidence="2" id="KW-1003">Cell membrane</keyword>
<dbReference type="EMBL" id="FRCA01000011">
    <property type="protein sequence ID" value="SHM72281.1"/>
    <property type="molecule type" value="Genomic_DNA"/>
</dbReference>
<dbReference type="Pfam" id="PF03553">
    <property type="entry name" value="Na_H_antiporter"/>
    <property type="match status" value="1"/>
</dbReference>
<organism evidence="10 11">
    <name type="scientific">Halomonas cupida</name>
    <dbReference type="NCBI Taxonomy" id="44933"/>
    <lineage>
        <taxon>Bacteria</taxon>
        <taxon>Pseudomonadati</taxon>
        <taxon>Pseudomonadota</taxon>
        <taxon>Gammaproteobacteria</taxon>
        <taxon>Oceanospirillales</taxon>
        <taxon>Halomonadaceae</taxon>
        <taxon>Halomonas</taxon>
    </lineage>
</organism>
<dbReference type="InterPro" id="IPR052576">
    <property type="entry name" value="AA_Transporter-Related"/>
</dbReference>
<feature type="domain" description="Na+/H+ antiporter NhaC-like C-terminal" evidence="7">
    <location>
        <begin position="197"/>
        <end position="480"/>
    </location>
</feature>
<evidence type="ECO:0000256" key="3">
    <source>
        <dbReference type="ARBA" id="ARBA00022692"/>
    </source>
</evidence>
<feature type="transmembrane region" description="Helical" evidence="6">
    <location>
        <begin position="338"/>
        <end position="357"/>
    </location>
</feature>
<keyword evidence="4 6" id="KW-1133">Transmembrane helix</keyword>
<dbReference type="EMBL" id="BJXU01000198">
    <property type="protein sequence ID" value="GEN26210.1"/>
    <property type="molecule type" value="Genomic_DNA"/>
</dbReference>
<dbReference type="STRING" id="44933.SAMN05660971_03715"/>
<dbReference type="OrthoDB" id="9772446at2"/>
<feature type="transmembrane region" description="Helical" evidence="6">
    <location>
        <begin position="45"/>
        <end position="72"/>
    </location>
</feature>
<evidence type="ECO:0000313" key="11">
    <source>
        <dbReference type="Proteomes" id="UP000184123"/>
    </source>
</evidence>
<keyword evidence="3 6" id="KW-0812">Transmembrane</keyword>
<feature type="transmembrane region" description="Helical" evidence="6">
    <location>
        <begin position="377"/>
        <end position="396"/>
    </location>
</feature>
<accession>A0A1M7L408</accession>
<feature type="transmembrane region" description="Helical" evidence="6">
    <location>
        <begin position="161"/>
        <end position="180"/>
    </location>
</feature>
<dbReference type="GO" id="GO:0005886">
    <property type="term" value="C:plasma membrane"/>
    <property type="evidence" value="ECO:0007669"/>
    <property type="project" value="UniProtKB-SubCell"/>
</dbReference>
<comment type="subcellular location">
    <subcellularLocation>
        <location evidence="1">Cell membrane</location>
        <topology evidence="1">Multi-pass membrane protein</topology>
    </subcellularLocation>
</comment>
<reference evidence="10 11" key="1">
    <citation type="submission" date="2016-11" db="EMBL/GenBank/DDBJ databases">
        <authorList>
            <person name="Jaros S."/>
            <person name="Januszkiewicz K."/>
            <person name="Wedrychowicz H."/>
        </authorList>
    </citation>
    <scope>NUCLEOTIDE SEQUENCE [LARGE SCALE GENOMIC DNA]</scope>
    <source>
        <strain evidence="10 11">DSM 4740</strain>
    </source>
</reference>
<feature type="transmembrane region" description="Helical" evidence="6">
    <location>
        <begin position="20"/>
        <end position="38"/>
    </location>
</feature>
<feature type="domain" description="Putative Na+/H+ antiporter N-terminal" evidence="8">
    <location>
        <begin position="43"/>
        <end position="127"/>
    </location>
</feature>
<evidence type="ECO:0000256" key="2">
    <source>
        <dbReference type="ARBA" id="ARBA00022475"/>
    </source>
</evidence>
<sequence length="486" mass="50831">MPSASLTTSTPLRDPFIRRSILPVMGLFIAIYLSALAFDYHINSVVLSIVLMVTLCLLRVPVAIALIASALLGALHSGLPMNDAISALNDNLLIGAQVGITYVMIGAFAVAIARSGLVDLLAHWIASRLDLSEGATNKGIKWLLFLTLIAASVMSQNLVPVHIAFIPILIPPLLGVMNRLSIDRRAIACILACSISASYLLLPTGFGAIYLNEILLSNVNSVGEAHNLTVTAGMVPKAMLLPVMGILVGMLVAIFISYRKPRDYQTVPLTDLHMDQPPHQLKVGQLLTTLAALAVALACQLAFDSLLVGAMVGFMILACSGVFRWSEQDDVFTEGVRMMAQIAVIITIASGFSGVLNATGEIAPLVSATADLIGDNMALGAALMLIVGLFITIGFGDSFASVPILAPIYVPLALALGFSPMATVALLGAAAALGDAGSPASTITLGATAGLNADGQHDHIRDSVIPTFSHANFGMLLFAWAAAMLL</sequence>
<dbReference type="AlphaFoldDB" id="A0A1M7L408"/>
<keyword evidence="5 6" id="KW-0472">Membrane</keyword>
<proteinExistence type="predicted"/>
<evidence type="ECO:0000259" key="8">
    <source>
        <dbReference type="Pfam" id="PF13726"/>
    </source>
</evidence>
<evidence type="ECO:0000259" key="7">
    <source>
        <dbReference type="Pfam" id="PF03553"/>
    </source>
</evidence>
<dbReference type="PANTHER" id="PTHR37821">
    <property type="entry name" value="AMINO ACID TRANSPORTER YUIF-RELATED"/>
    <property type="match status" value="1"/>
</dbReference>
<dbReference type="PANTHER" id="PTHR37821:SF1">
    <property type="entry name" value="AMINO ACID TRANSPORTER YUIF-RELATED"/>
    <property type="match status" value="1"/>
</dbReference>